<evidence type="ECO:0000313" key="1">
    <source>
        <dbReference type="EMBL" id="GCB68155.1"/>
    </source>
</evidence>
<dbReference type="AlphaFoldDB" id="A0A401P4U1"/>
<gene>
    <name evidence="1" type="ORF">scyTo_0013791</name>
</gene>
<feature type="non-terminal residue" evidence="1">
    <location>
        <position position="1"/>
    </location>
</feature>
<accession>A0A401P4U1</accession>
<sequence>EEMPLNYCKHDMNKCRDYFFFTDLKMANPFRIYQMMMSKHSWKVQILTAGTLVGCSDVVSQQLVERRGFAKHDTKRTIRMTAVGLIYVKNVPNYLSS</sequence>
<organism evidence="1 2">
    <name type="scientific">Scyliorhinus torazame</name>
    <name type="common">Cloudy catshark</name>
    <name type="synonym">Catulus torazame</name>
    <dbReference type="NCBI Taxonomy" id="75743"/>
    <lineage>
        <taxon>Eukaryota</taxon>
        <taxon>Metazoa</taxon>
        <taxon>Chordata</taxon>
        <taxon>Craniata</taxon>
        <taxon>Vertebrata</taxon>
        <taxon>Chondrichthyes</taxon>
        <taxon>Elasmobranchii</taxon>
        <taxon>Galeomorphii</taxon>
        <taxon>Galeoidea</taxon>
        <taxon>Carcharhiniformes</taxon>
        <taxon>Scyliorhinidae</taxon>
        <taxon>Scyliorhinus</taxon>
    </lineage>
</organism>
<keyword evidence="2" id="KW-1185">Reference proteome</keyword>
<evidence type="ECO:0000313" key="2">
    <source>
        <dbReference type="Proteomes" id="UP000288216"/>
    </source>
</evidence>
<dbReference type="STRING" id="75743.A0A401P4U1"/>
<dbReference type="Proteomes" id="UP000288216">
    <property type="component" value="Unassembled WGS sequence"/>
</dbReference>
<protein>
    <submittedName>
        <fullName evidence="1">Uncharacterized protein</fullName>
    </submittedName>
</protein>
<reference evidence="1 2" key="1">
    <citation type="journal article" date="2018" name="Nat. Ecol. Evol.">
        <title>Shark genomes provide insights into elasmobranch evolution and the origin of vertebrates.</title>
        <authorList>
            <person name="Hara Y"/>
            <person name="Yamaguchi K"/>
            <person name="Onimaru K"/>
            <person name="Kadota M"/>
            <person name="Koyanagi M"/>
            <person name="Keeley SD"/>
            <person name="Tatsumi K"/>
            <person name="Tanaka K"/>
            <person name="Motone F"/>
            <person name="Kageyama Y"/>
            <person name="Nozu R"/>
            <person name="Adachi N"/>
            <person name="Nishimura O"/>
            <person name="Nakagawa R"/>
            <person name="Tanegashima C"/>
            <person name="Kiyatake I"/>
            <person name="Matsumoto R"/>
            <person name="Murakumo K"/>
            <person name="Nishida K"/>
            <person name="Terakita A"/>
            <person name="Kuratani S"/>
            <person name="Sato K"/>
            <person name="Hyodo S Kuraku.S."/>
        </authorList>
    </citation>
    <scope>NUCLEOTIDE SEQUENCE [LARGE SCALE GENOMIC DNA]</scope>
</reference>
<comment type="caution">
    <text evidence="1">The sequence shown here is derived from an EMBL/GenBank/DDBJ whole genome shotgun (WGS) entry which is preliminary data.</text>
</comment>
<name>A0A401P4U1_SCYTO</name>
<dbReference type="OrthoDB" id="430207at2759"/>
<proteinExistence type="predicted"/>
<dbReference type="EMBL" id="BFAA01007190">
    <property type="protein sequence ID" value="GCB68155.1"/>
    <property type="molecule type" value="Genomic_DNA"/>
</dbReference>